<organism>
    <name type="scientific">Pediculus humanus subsp. corporis</name>
    <name type="common">Body louse</name>
    <dbReference type="NCBI Taxonomy" id="121224"/>
    <lineage>
        <taxon>Eukaryota</taxon>
        <taxon>Metazoa</taxon>
        <taxon>Ecdysozoa</taxon>
        <taxon>Arthropoda</taxon>
        <taxon>Hexapoda</taxon>
        <taxon>Insecta</taxon>
        <taxon>Pterygota</taxon>
        <taxon>Neoptera</taxon>
        <taxon>Paraneoptera</taxon>
        <taxon>Psocodea</taxon>
        <taxon>Troctomorpha</taxon>
        <taxon>Phthiraptera</taxon>
        <taxon>Anoplura</taxon>
        <taxon>Pediculidae</taxon>
        <taxon>Pediculus</taxon>
    </lineage>
</organism>
<proteinExistence type="predicted"/>
<dbReference type="EMBL" id="DS235802">
    <property type="protein sequence ID" value="EEB17231.1"/>
    <property type="molecule type" value="Genomic_DNA"/>
</dbReference>
<dbReference type="EnsemblMetazoa" id="PHUM457940-RA">
    <property type="protein sequence ID" value="PHUM457940-PA"/>
    <property type="gene ID" value="PHUM457940"/>
</dbReference>
<evidence type="ECO:0000313" key="2">
    <source>
        <dbReference type="EnsemblMetazoa" id="PHUM457940-PA"/>
    </source>
</evidence>
<dbReference type="AlphaFoldDB" id="E0VV25"/>
<dbReference type="RefSeq" id="XP_002429969.1">
    <property type="nucleotide sequence ID" value="XM_002429924.1"/>
</dbReference>
<name>E0VV25_PEDHC</name>
<dbReference type="HOGENOM" id="CLU_1062855_0_0_1"/>
<evidence type="ECO:0000313" key="3">
    <source>
        <dbReference type="Proteomes" id="UP000009046"/>
    </source>
</evidence>
<protein>
    <submittedName>
        <fullName evidence="1 2">Uncharacterized protein</fullName>
    </submittedName>
</protein>
<dbReference type="InParanoid" id="E0VV25"/>
<keyword evidence="3" id="KW-1185">Reference proteome</keyword>
<gene>
    <name evidence="2" type="primary">8230678</name>
    <name evidence="1" type="ORF">Phum_PHUM457940</name>
</gene>
<dbReference type="GeneID" id="8230678"/>
<reference evidence="1" key="2">
    <citation type="submission" date="2007-04" db="EMBL/GenBank/DDBJ databases">
        <title>The genome of the human body louse.</title>
        <authorList>
            <consortium name="The Human Body Louse Genome Consortium"/>
            <person name="Kirkness E."/>
            <person name="Walenz B."/>
            <person name="Hass B."/>
            <person name="Bruggner R."/>
            <person name="Strausberg R."/>
        </authorList>
    </citation>
    <scope>NUCLEOTIDE SEQUENCE</scope>
    <source>
        <strain evidence="1">USDA</strain>
    </source>
</reference>
<dbReference type="EMBL" id="AAZO01005568">
    <property type="status" value="NOT_ANNOTATED_CDS"/>
    <property type="molecule type" value="Genomic_DNA"/>
</dbReference>
<accession>E0VV25</accession>
<dbReference type="VEuPathDB" id="VectorBase:PHUM457940"/>
<evidence type="ECO:0000313" key="1">
    <source>
        <dbReference type="EMBL" id="EEB17231.1"/>
    </source>
</evidence>
<dbReference type="OrthoDB" id="7692348at2759"/>
<reference evidence="1" key="1">
    <citation type="submission" date="2007-04" db="EMBL/GenBank/DDBJ databases">
        <title>Annotation of Pediculus humanus corporis strain USDA.</title>
        <authorList>
            <person name="Kirkness E."/>
            <person name="Hannick L."/>
            <person name="Hass B."/>
            <person name="Bruggner R."/>
            <person name="Lawson D."/>
            <person name="Bidwell S."/>
            <person name="Joardar V."/>
            <person name="Caler E."/>
            <person name="Walenz B."/>
            <person name="Inman J."/>
            <person name="Schobel S."/>
            <person name="Galinsky K."/>
            <person name="Amedeo P."/>
            <person name="Strausberg R."/>
        </authorList>
    </citation>
    <scope>NUCLEOTIDE SEQUENCE</scope>
    <source>
        <strain evidence="1">USDA</strain>
    </source>
</reference>
<sequence length="262" mass="29512">MDCENYSESSDDRFINQQEHRNVSRLWEKTINKFSSTKFVLDENGNNAIDICTKGNNLNVNTDYQGNCPGVCDEQLTSDFVQKKLARGKSFAKKKSPLQKFDEVVSRELLVSFNIGMPAFESTKKWSSLQFPKTTFADISRGKIPVNTKFSKSTIDNVEKDIKDDEKFEVENSCLMEAIEKLAQVNTHDKKIKIFDAAVKAAEAAIASVPPEKAEEVAVAFAKDYQSEIVDVINEKIPMSEEKKPIEVIGYIGVTKMKDCNK</sequence>
<dbReference type="KEGG" id="phu:Phum_PHUM457940"/>
<dbReference type="CTD" id="8230678"/>
<reference evidence="2" key="3">
    <citation type="submission" date="2020-05" db="UniProtKB">
        <authorList>
            <consortium name="EnsemblMetazoa"/>
        </authorList>
    </citation>
    <scope>IDENTIFICATION</scope>
    <source>
        <strain evidence="2">USDA</strain>
    </source>
</reference>
<dbReference type="Proteomes" id="UP000009046">
    <property type="component" value="Unassembled WGS sequence"/>
</dbReference>